<dbReference type="Pfam" id="PF13895">
    <property type="entry name" value="Ig_2"/>
    <property type="match status" value="1"/>
</dbReference>
<dbReference type="PANTHER" id="PTHR11481:SF64">
    <property type="entry name" value="FC RECEPTOR-LIKE PROTEIN 4"/>
    <property type="match status" value="1"/>
</dbReference>
<dbReference type="GO" id="GO:0009897">
    <property type="term" value="C:external side of plasma membrane"/>
    <property type="evidence" value="ECO:0007669"/>
    <property type="project" value="TreeGrafter"/>
</dbReference>
<keyword evidence="1" id="KW-0732">Signal</keyword>
<reference evidence="5" key="3">
    <citation type="submission" date="2025-09" db="UniProtKB">
        <authorList>
            <consortium name="Ensembl"/>
        </authorList>
    </citation>
    <scope>IDENTIFICATION</scope>
</reference>
<dbReference type="Ensembl" id="ENSFALT00000042617.1">
    <property type="protein sequence ID" value="ENSFALP00000021551.1"/>
    <property type="gene ID" value="ENSFALG00000023728.1"/>
</dbReference>
<dbReference type="SUPFAM" id="SSF48726">
    <property type="entry name" value="Immunoglobulin"/>
    <property type="match status" value="2"/>
</dbReference>
<dbReference type="Gene3D" id="2.60.40.10">
    <property type="entry name" value="Immunoglobulins"/>
    <property type="match status" value="2"/>
</dbReference>
<keyword evidence="6" id="KW-1185">Reference proteome</keyword>
<dbReference type="PANTHER" id="PTHR11481">
    <property type="entry name" value="IMMUNOGLOBULIN FC RECEPTOR"/>
    <property type="match status" value="1"/>
</dbReference>
<feature type="region of interest" description="Disordered" evidence="3">
    <location>
        <begin position="307"/>
        <end position="346"/>
    </location>
</feature>
<dbReference type="GO" id="GO:0004888">
    <property type="term" value="F:transmembrane signaling receptor activity"/>
    <property type="evidence" value="ECO:0007669"/>
    <property type="project" value="TreeGrafter"/>
</dbReference>
<feature type="domain" description="Ig-like" evidence="4">
    <location>
        <begin position="11"/>
        <end position="87"/>
    </location>
</feature>
<evidence type="ECO:0000256" key="1">
    <source>
        <dbReference type="ARBA" id="ARBA00022729"/>
    </source>
</evidence>
<organism evidence="5 6">
    <name type="scientific">Ficedula albicollis</name>
    <name type="common">Collared flycatcher</name>
    <name type="synonym">Muscicapa albicollis</name>
    <dbReference type="NCBI Taxonomy" id="59894"/>
    <lineage>
        <taxon>Eukaryota</taxon>
        <taxon>Metazoa</taxon>
        <taxon>Chordata</taxon>
        <taxon>Craniata</taxon>
        <taxon>Vertebrata</taxon>
        <taxon>Euteleostomi</taxon>
        <taxon>Archelosauria</taxon>
        <taxon>Archosauria</taxon>
        <taxon>Dinosauria</taxon>
        <taxon>Saurischia</taxon>
        <taxon>Theropoda</taxon>
        <taxon>Coelurosauria</taxon>
        <taxon>Aves</taxon>
        <taxon>Neognathae</taxon>
        <taxon>Neoaves</taxon>
        <taxon>Telluraves</taxon>
        <taxon>Australaves</taxon>
        <taxon>Passeriformes</taxon>
        <taxon>Muscicapidae</taxon>
        <taxon>Ficedula</taxon>
    </lineage>
</organism>
<name>A0A803VFP5_FICAL</name>
<evidence type="ECO:0000256" key="2">
    <source>
        <dbReference type="ARBA" id="ARBA00023157"/>
    </source>
</evidence>
<dbReference type="GeneTree" id="ENSGT01050000244808"/>
<dbReference type="Proteomes" id="UP000016665">
    <property type="component" value="Chromosome 6"/>
</dbReference>
<sequence length="346" mass="35939">MPCPCPAVPSPVVALAGWCPLSPAGAQSTQLLVEPSCMPAVLWDRVTLTCQGSGTAGATTWYKDGRLWGQEGQVSFTVTESGTYQCQKPGSRPSPPVMVSNEPLVLQAPARALLEGDTVTLRCRGSQDNAFTMARFYQNEKELGGSLRGTELSLPPLRPHNSGRYRCGVLADSRMSLSAPVTVAVHGEHPHGWNPNILTPPKPLLSGLIVTVPPPSPSQISSWCRSWRVPPSSPRGPPSISAASAPPAPCGPEPPSCTASTGTGSWWGARRGPRSSWCPPWGSPTRGITAARCAPRGGPCGRAAPGSASRCAVSAGMGTGSPHSPPRSPIPAETSACCPPFPALPP</sequence>
<accession>A0A803VFP5</accession>
<feature type="region of interest" description="Disordered" evidence="3">
    <location>
        <begin position="226"/>
        <end position="281"/>
    </location>
</feature>
<gene>
    <name evidence="5" type="primary">LOC101810180</name>
</gene>
<feature type="compositionally biased region" description="Pro residues" evidence="3">
    <location>
        <begin position="246"/>
        <end position="255"/>
    </location>
</feature>
<dbReference type="InterPro" id="IPR007110">
    <property type="entry name" value="Ig-like_dom"/>
</dbReference>
<evidence type="ECO:0000313" key="6">
    <source>
        <dbReference type="Proteomes" id="UP000016665"/>
    </source>
</evidence>
<dbReference type="AlphaFoldDB" id="A0A803VFP5"/>
<dbReference type="PROSITE" id="PS50835">
    <property type="entry name" value="IG_LIKE"/>
    <property type="match status" value="2"/>
</dbReference>
<dbReference type="GO" id="GO:0007166">
    <property type="term" value="P:cell surface receptor signaling pathway"/>
    <property type="evidence" value="ECO:0007669"/>
    <property type="project" value="TreeGrafter"/>
</dbReference>
<evidence type="ECO:0000259" key="4">
    <source>
        <dbReference type="PROSITE" id="PS50835"/>
    </source>
</evidence>
<evidence type="ECO:0000256" key="3">
    <source>
        <dbReference type="SAM" id="MobiDB-lite"/>
    </source>
</evidence>
<reference evidence="5" key="2">
    <citation type="submission" date="2025-08" db="UniProtKB">
        <authorList>
            <consortium name="Ensembl"/>
        </authorList>
    </citation>
    <scope>IDENTIFICATION</scope>
</reference>
<dbReference type="InterPro" id="IPR036179">
    <property type="entry name" value="Ig-like_dom_sf"/>
</dbReference>
<proteinExistence type="predicted"/>
<evidence type="ECO:0000313" key="5">
    <source>
        <dbReference type="Ensembl" id="ENSFALP00000021551.1"/>
    </source>
</evidence>
<dbReference type="InterPro" id="IPR013783">
    <property type="entry name" value="Ig-like_fold"/>
</dbReference>
<protein>
    <recommendedName>
        <fullName evidence="4">Ig-like domain-containing protein</fullName>
    </recommendedName>
</protein>
<dbReference type="InterPro" id="IPR003599">
    <property type="entry name" value="Ig_sub"/>
</dbReference>
<keyword evidence="2" id="KW-1015">Disulfide bond</keyword>
<dbReference type="GO" id="GO:0006955">
    <property type="term" value="P:immune response"/>
    <property type="evidence" value="ECO:0007669"/>
    <property type="project" value="TreeGrafter"/>
</dbReference>
<feature type="domain" description="Ig-like" evidence="4">
    <location>
        <begin position="95"/>
        <end position="178"/>
    </location>
</feature>
<dbReference type="SMART" id="SM00409">
    <property type="entry name" value="IG"/>
    <property type="match status" value="1"/>
</dbReference>
<reference evidence="5 6" key="1">
    <citation type="journal article" date="2012" name="Nature">
        <title>The genomic landscape of species divergence in Ficedula flycatchers.</title>
        <authorList>
            <person name="Ellegren H."/>
            <person name="Smeds L."/>
            <person name="Burri R."/>
            <person name="Olason P.I."/>
            <person name="Backstrom N."/>
            <person name="Kawakami T."/>
            <person name="Kunstner A."/>
            <person name="Makinen H."/>
            <person name="Nadachowska-Brzyska K."/>
            <person name="Qvarnstrom A."/>
            <person name="Uebbing S."/>
            <person name="Wolf J.B."/>
        </authorList>
    </citation>
    <scope>NUCLEOTIDE SEQUENCE [LARGE SCALE GENOMIC DNA]</scope>
</reference>
<dbReference type="InterPro" id="IPR050488">
    <property type="entry name" value="Ig_Fc_receptor"/>
</dbReference>